<gene>
    <name evidence="7" type="ORF">HZF24_11075</name>
</gene>
<keyword evidence="2" id="KW-1003">Cell membrane</keyword>
<comment type="subcellular location">
    <subcellularLocation>
        <location evidence="1">Cell membrane</location>
        <topology evidence="1">Multi-pass membrane protein</topology>
    </subcellularLocation>
</comment>
<evidence type="ECO:0000256" key="5">
    <source>
        <dbReference type="ARBA" id="ARBA00023136"/>
    </source>
</evidence>
<evidence type="ECO:0000313" key="7">
    <source>
        <dbReference type="EMBL" id="NYB74678.1"/>
    </source>
</evidence>
<evidence type="ECO:0000256" key="2">
    <source>
        <dbReference type="ARBA" id="ARBA00022475"/>
    </source>
</evidence>
<dbReference type="PANTHER" id="PTHR42770">
    <property type="entry name" value="AMINO ACID TRANSPORTER-RELATED"/>
    <property type="match status" value="1"/>
</dbReference>
<dbReference type="GO" id="GO:0022857">
    <property type="term" value="F:transmembrane transporter activity"/>
    <property type="evidence" value="ECO:0007669"/>
    <property type="project" value="InterPro"/>
</dbReference>
<feature type="transmembrane region" description="Helical" evidence="6">
    <location>
        <begin position="389"/>
        <end position="408"/>
    </location>
</feature>
<dbReference type="AlphaFoldDB" id="A0A974GWP6"/>
<feature type="transmembrane region" description="Helical" evidence="6">
    <location>
        <begin position="128"/>
        <end position="150"/>
    </location>
</feature>
<dbReference type="GO" id="GO:0005886">
    <property type="term" value="C:plasma membrane"/>
    <property type="evidence" value="ECO:0007669"/>
    <property type="project" value="UniProtKB-SubCell"/>
</dbReference>
<reference evidence="7" key="1">
    <citation type="submission" date="2020-07" db="EMBL/GenBank/DDBJ databases">
        <title>Genomic analysis of a strain of Sedimentibacter Hydroxybenzoicus DSM7310.</title>
        <authorList>
            <person name="Ma S."/>
        </authorList>
    </citation>
    <scope>NUCLEOTIDE SEQUENCE</scope>
    <source>
        <strain evidence="7">DSM 7310</strain>
    </source>
</reference>
<feature type="transmembrane region" description="Helical" evidence="6">
    <location>
        <begin position="358"/>
        <end position="377"/>
    </location>
</feature>
<feature type="transmembrane region" description="Helical" evidence="6">
    <location>
        <begin position="414"/>
        <end position="432"/>
    </location>
</feature>
<evidence type="ECO:0000256" key="3">
    <source>
        <dbReference type="ARBA" id="ARBA00022692"/>
    </source>
</evidence>
<dbReference type="InterPro" id="IPR002293">
    <property type="entry name" value="AA/rel_permease1"/>
</dbReference>
<accession>A0A974GWP6</accession>
<feature type="transmembrane region" description="Helical" evidence="6">
    <location>
        <begin position="237"/>
        <end position="260"/>
    </location>
</feature>
<dbReference type="PANTHER" id="PTHR42770:SF7">
    <property type="entry name" value="MEMBRANE PROTEIN"/>
    <property type="match status" value="1"/>
</dbReference>
<evidence type="ECO:0000256" key="6">
    <source>
        <dbReference type="SAM" id="Phobius"/>
    </source>
</evidence>
<protein>
    <submittedName>
        <fullName evidence="7">Amino acid permease</fullName>
    </submittedName>
</protein>
<dbReference type="Pfam" id="PF13520">
    <property type="entry name" value="AA_permease_2"/>
    <property type="match status" value="1"/>
</dbReference>
<feature type="transmembrane region" description="Helical" evidence="6">
    <location>
        <begin position="330"/>
        <end position="352"/>
    </location>
</feature>
<dbReference type="Proteomes" id="UP000611629">
    <property type="component" value="Unassembled WGS sequence"/>
</dbReference>
<feature type="transmembrane region" description="Helical" evidence="6">
    <location>
        <begin position="280"/>
        <end position="301"/>
    </location>
</feature>
<dbReference type="PIRSF" id="PIRSF006060">
    <property type="entry name" value="AA_transporter"/>
    <property type="match status" value="1"/>
</dbReference>
<keyword evidence="5 6" id="KW-0472">Membrane</keyword>
<evidence type="ECO:0000256" key="4">
    <source>
        <dbReference type="ARBA" id="ARBA00022989"/>
    </source>
</evidence>
<dbReference type="EMBL" id="JACBNQ010000012">
    <property type="protein sequence ID" value="NYB74678.1"/>
    <property type="molecule type" value="Genomic_DNA"/>
</dbReference>
<name>A0A974GWP6_SEDHY</name>
<proteinExistence type="predicted"/>
<keyword evidence="4 6" id="KW-1133">Transmembrane helix</keyword>
<feature type="transmembrane region" description="Helical" evidence="6">
    <location>
        <begin position="21"/>
        <end position="45"/>
    </location>
</feature>
<keyword evidence="3 6" id="KW-0812">Transmembrane</keyword>
<evidence type="ECO:0000256" key="1">
    <source>
        <dbReference type="ARBA" id="ARBA00004651"/>
    </source>
</evidence>
<feature type="transmembrane region" description="Helical" evidence="6">
    <location>
        <begin position="95"/>
        <end position="122"/>
    </location>
</feature>
<organism evidence="7 8">
    <name type="scientific">Sedimentibacter hydroxybenzoicus DSM 7310</name>
    <dbReference type="NCBI Taxonomy" id="1123245"/>
    <lineage>
        <taxon>Bacteria</taxon>
        <taxon>Bacillati</taxon>
        <taxon>Bacillota</taxon>
        <taxon>Tissierellia</taxon>
        <taxon>Sedimentibacter</taxon>
    </lineage>
</organism>
<feature type="transmembrane region" description="Helical" evidence="6">
    <location>
        <begin position="162"/>
        <end position="185"/>
    </location>
</feature>
<evidence type="ECO:0000313" key="8">
    <source>
        <dbReference type="Proteomes" id="UP000611629"/>
    </source>
</evidence>
<sequence>MNNSIANKKESEIKKLTLLDGWSLGTGSMIGATIFVASGLMSSIAGPATSISFIICAAVTLIIALCYCEMSSAFPRSGGAYIYPKETMGKAGDSISFLTGWALYGGQGLGAAVLALTCANYVNAVLELSGAGFTFIPTYFAITLIILFTISNIIDTRLGNAIQLVSTFAVVGALAVFVAMGSFNIKGELLTPFMPNGFPAVITAAAIGWSSFGGWSVIPNMSSEFKNPARDVPLSMLLSLITCGISFGFIVIVMNGLLHYTQLGIEAAPLAAAAATVNKYGALIIAFGGIFAATSTLNGLMMTGSRMIYSMGREGSLPAKLGEVRKKNGVPAVALAVTGIGMLVLAATGMIYVILQMVAFVTAVSWIVSCICVYGLRKNRKDVNPLFKTPLYPITPAVAVVLSLFMISRLSSQAIMIGCAWIIFGFVLYLLFRFTGLKKFCKDA</sequence>
<dbReference type="RefSeq" id="WP_179238385.1">
    <property type="nucleotide sequence ID" value="NZ_JACBNQ010000012.1"/>
</dbReference>
<feature type="transmembrane region" description="Helical" evidence="6">
    <location>
        <begin position="197"/>
        <end position="217"/>
    </location>
</feature>
<comment type="caution">
    <text evidence="7">The sequence shown here is derived from an EMBL/GenBank/DDBJ whole genome shotgun (WGS) entry which is preliminary data.</text>
</comment>
<feature type="transmembrane region" description="Helical" evidence="6">
    <location>
        <begin position="51"/>
        <end position="74"/>
    </location>
</feature>
<keyword evidence="8" id="KW-1185">Reference proteome</keyword>
<dbReference type="InterPro" id="IPR050367">
    <property type="entry name" value="APC_superfamily"/>
</dbReference>
<dbReference type="Gene3D" id="1.20.1740.10">
    <property type="entry name" value="Amino acid/polyamine transporter I"/>
    <property type="match status" value="1"/>
</dbReference>